<dbReference type="AlphaFoldDB" id="A0AAQ3KLR0"/>
<name>A0AAQ3KLR0_9LILI</name>
<accession>A0AAQ3KLR0</accession>
<protein>
    <submittedName>
        <fullName evidence="2">ABC transporter G family member 25</fullName>
    </submittedName>
</protein>
<evidence type="ECO:0000313" key="2">
    <source>
        <dbReference type="EMBL" id="WOL10459.1"/>
    </source>
</evidence>
<feature type="compositionally biased region" description="Polar residues" evidence="1">
    <location>
        <begin position="164"/>
        <end position="173"/>
    </location>
</feature>
<evidence type="ECO:0000256" key="1">
    <source>
        <dbReference type="SAM" id="MobiDB-lite"/>
    </source>
</evidence>
<dbReference type="Proteomes" id="UP001327560">
    <property type="component" value="Chromosome 6"/>
</dbReference>
<sequence length="181" mass="19627">MASFRRACPRPGGTSFLRRRILVVLPGLPSHIHLPAGAHHADQGAVLRHVPPLLILRGADGRRPPHGAHPSYHLRHHYLMDGQPEARRGQLLHQPRRPPLERAGGARPGARARRSRHGPQGGHHPRARCSCSPSCSPADTSCKTSRPSSPGSSTSPLATTPSSWRSLRSTRPVTPTRARPS</sequence>
<dbReference type="EMBL" id="CP136895">
    <property type="protein sequence ID" value="WOL10459.1"/>
    <property type="molecule type" value="Genomic_DNA"/>
</dbReference>
<reference evidence="2 3" key="1">
    <citation type="submission" date="2023-10" db="EMBL/GenBank/DDBJ databases">
        <title>Chromosome-scale genome assembly provides insights into flower coloration mechanisms of Canna indica.</title>
        <authorList>
            <person name="Li C."/>
        </authorList>
    </citation>
    <scope>NUCLEOTIDE SEQUENCE [LARGE SCALE GENOMIC DNA]</scope>
    <source>
        <tissue evidence="2">Flower</tissue>
    </source>
</reference>
<feature type="region of interest" description="Disordered" evidence="1">
    <location>
        <begin position="92"/>
        <end position="181"/>
    </location>
</feature>
<organism evidence="2 3">
    <name type="scientific">Canna indica</name>
    <name type="common">Indian-shot</name>
    <dbReference type="NCBI Taxonomy" id="4628"/>
    <lineage>
        <taxon>Eukaryota</taxon>
        <taxon>Viridiplantae</taxon>
        <taxon>Streptophyta</taxon>
        <taxon>Embryophyta</taxon>
        <taxon>Tracheophyta</taxon>
        <taxon>Spermatophyta</taxon>
        <taxon>Magnoliopsida</taxon>
        <taxon>Liliopsida</taxon>
        <taxon>Zingiberales</taxon>
        <taxon>Cannaceae</taxon>
        <taxon>Canna</taxon>
    </lineage>
</organism>
<feature type="compositionally biased region" description="Low complexity" evidence="1">
    <location>
        <begin position="128"/>
        <end position="163"/>
    </location>
</feature>
<feature type="compositionally biased region" description="Basic residues" evidence="1">
    <location>
        <begin position="110"/>
        <end position="127"/>
    </location>
</feature>
<gene>
    <name evidence="2" type="ORF">Cni_G19214</name>
</gene>
<evidence type="ECO:0000313" key="3">
    <source>
        <dbReference type="Proteomes" id="UP001327560"/>
    </source>
</evidence>
<keyword evidence="3" id="KW-1185">Reference proteome</keyword>
<proteinExistence type="predicted"/>